<dbReference type="OrthoDB" id="1862401at2759"/>
<evidence type="ECO:0000313" key="3">
    <source>
        <dbReference type="EMBL" id="PWA61481.1"/>
    </source>
</evidence>
<sequence>MRKYIHLLNIGTSKRLSTSNKKWVHTSGPIRSQHFTRHSQPPLPPSSRPLSSVSDILRNRWSGPRNISRYYHDQHYAQLSTLHALELPNHEKDNYYTLDYKVTMKDRTIIHASHGPKIEYWLPQSNLDLLLPPLDAGVFFCYKKKDDASMSSETVVNTLKKSLAGVLSTFYPLAGEIVPNSLGEPEVLCNNNGVEFVHAHADVELKAIDFHRPDETVKGKLVPRINRGLLAVQVTELKCGAIIVSCSFDHRIADGVSLNMFLVSWAEVAQCKQISSIPSFRPSMFIPRRPPCYDTRFDNMYLPISSLPSPPSCDDDQLHSRICYIRAESISHLQAEASSKETTISKLQSFTAYVWKLLAYDVNKTSRMGVIVSGRKFLRGNNENESSMLENHFGNILSIPYGEASNHDLQAMPLNEVANKVNGFVTEAAKEEHFRGLIDWVELHRPEPAVAKIYFKLKETDGDAVVVSSGQGLPINDMQFGWGKPDFGSYHFPWGGQTGYMTTMPSATNKGDWVVYMHLKQKHLDLINTKAPHVFIPISHTI</sequence>
<protein>
    <submittedName>
        <fullName evidence="3">Chloramphenicol acetyltransferase-like domain-containing protein</fullName>
    </submittedName>
</protein>
<evidence type="ECO:0000256" key="2">
    <source>
        <dbReference type="SAM" id="MobiDB-lite"/>
    </source>
</evidence>
<accession>A0A2U1MJM9</accession>
<dbReference type="Proteomes" id="UP000245207">
    <property type="component" value="Unassembled WGS sequence"/>
</dbReference>
<proteinExistence type="inferred from homology"/>
<dbReference type="PANTHER" id="PTHR31642:SF272">
    <property type="entry name" value="ALCOHOL O-ACETYLTRANSFERASE"/>
    <property type="match status" value="1"/>
</dbReference>
<dbReference type="GO" id="GO:0016747">
    <property type="term" value="F:acyltransferase activity, transferring groups other than amino-acyl groups"/>
    <property type="evidence" value="ECO:0007669"/>
    <property type="project" value="TreeGrafter"/>
</dbReference>
<dbReference type="Pfam" id="PF02458">
    <property type="entry name" value="Transferase"/>
    <property type="match status" value="1"/>
</dbReference>
<evidence type="ECO:0000256" key="1">
    <source>
        <dbReference type="ARBA" id="ARBA00009861"/>
    </source>
</evidence>
<reference evidence="3 4" key="1">
    <citation type="journal article" date="2018" name="Mol. Plant">
        <title>The genome of Artemisia annua provides insight into the evolution of Asteraceae family and artemisinin biosynthesis.</title>
        <authorList>
            <person name="Shen Q."/>
            <person name="Zhang L."/>
            <person name="Liao Z."/>
            <person name="Wang S."/>
            <person name="Yan T."/>
            <person name="Shi P."/>
            <person name="Liu M."/>
            <person name="Fu X."/>
            <person name="Pan Q."/>
            <person name="Wang Y."/>
            <person name="Lv Z."/>
            <person name="Lu X."/>
            <person name="Zhang F."/>
            <person name="Jiang W."/>
            <person name="Ma Y."/>
            <person name="Chen M."/>
            <person name="Hao X."/>
            <person name="Li L."/>
            <person name="Tang Y."/>
            <person name="Lv G."/>
            <person name="Zhou Y."/>
            <person name="Sun X."/>
            <person name="Brodelius P.E."/>
            <person name="Rose J.K.C."/>
            <person name="Tang K."/>
        </authorList>
    </citation>
    <scope>NUCLEOTIDE SEQUENCE [LARGE SCALE GENOMIC DNA]</scope>
    <source>
        <strain evidence="4">cv. Huhao1</strain>
        <tissue evidence="3">Leaf</tissue>
    </source>
</reference>
<dbReference type="InterPro" id="IPR023213">
    <property type="entry name" value="CAT-like_dom_sf"/>
</dbReference>
<dbReference type="AlphaFoldDB" id="A0A2U1MJM9"/>
<gene>
    <name evidence="3" type="ORF">CTI12_AA358540</name>
</gene>
<organism evidence="3 4">
    <name type="scientific">Artemisia annua</name>
    <name type="common">Sweet wormwood</name>
    <dbReference type="NCBI Taxonomy" id="35608"/>
    <lineage>
        <taxon>Eukaryota</taxon>
        <taxon>Viridiplantae</taxon>
        <taxon>Streptophyta</taxon>
        <taxon>Embryophyta</taxon>
        <taxon>Tracheophyta</taxon>
        <taxon>Spermatophyta</taxon>
        <taxon>Magnoliopsida</taxon>
        <taxon>eudicotyledons</taxon>
        <taxon>Gunneridae</taxon>
        <taxon>Pentapetalae</taxon>
        <taxon>asterids</taxon>
        <taxon>campanulids</taxon>
        <taxon>Asterales</taxon>
        <taxon>Asteraceae</taxon>
        <taxon>Asteroideae</taxon>
        <taxon>Anthemideae</taxon>
        <taxon>Artemisiinae</taxon>
        <taxon>Artemisia</taxon>
    </lineage>
</organism>
<keyword evidence="4" id="KW-1185">Reference proteome</keyword>
<dbReference type="PANTHER" id="PTHR31642">
    <property type="entry name" value="TRICHOTHECENE 3-O-ACETYLTRANSFERASE"/>
    <property type="match status" value="1"/>
</dbReference>
<dbReference type="Gene3D" id="3.30.559.10">
    <property type="entry name" value="Chloramphenicol acetyltransferase-like domain"/>
    <property type="match status" value="2"/>
</dbReference>
<comment type="similarity">
    <text evidence="1">Belongs to the plant acyltransferase family.</text>
</comment>
<keyword evidence="3" id="KW-0808">Transferase</keyword>
<dbReference type="STRING" id="35608.A0A2U1MJM9"/>
<dbReference type="InterPro" id="IPR050317">
    <property type="entry name" value="Plant_Fungal_Acyltransferase"/>
</dbReference>
<dbReference type="EMBL" id="PKPP01005093">
    <property type="protein sequence ID" value="PWA61481.1"/>
    <property type="molecule type" value="Genomic_DNA"/>
</dbReference>
<comment type="caution">
    <text evidence="3">The sequence shown here is derived from an EMBL/GenBank/DDBJ whole genome shotgun (WGS) entry which is preliminary data.</text>
</comment>
<feature type="region of interest" description="Disordered" evidence="2">
    <location>
        <begin position="28"/>
        <end position="51"/>
    </location>
</feature>
<evidence type="ECO:0000313" key="4">
    <source>
        <dbReference type="Proteomes" id="UP000245207"/>
    </source>
</evidence>
<name>A0A2U1MJM9_ARTAN</name>